<protein>
    <submittedName>
        <fullName evidence="1">Uncharacterized protein</fullName>
    </submittedName>
</protein>
<gene>
    <name evidence="1" type="ORF">JF888_01975</name>
</gene>
<sequence length="229" mass="23182">MIASIGAAEPATWREAGAAAFCAAAVGLGERTRLLTLSAGSPGAGDMPKTEDYEVLELTGPGSLKAALAGVRHLHLAAFPPLSEATMALLARAVATARSASATLSVGLAGPDQIIQHGRRRLTQELAAIRPELLFASESGAALLTAPLSELCEVPVLSIESGGLRVFDRHVPALHRLNNGGAALTAAFCVAYLEGATPLEAAGRAVLLGRVGASGGARRPERTLPGGAA</sequence>
<dbReference type="AlphaFoldDB" id="A0A934K5B5"/>
<accession>A0A934K5B5</accession>
<evidence type="ECO:0000313" key="2">
    <source>
        <dbReference type="Proteomes" id="UP000620075"/>
    </source>
</evidence>
<dbReference type="EMBL" id="JAEKNQ010000010">
    <property type="protein sequence ID" value="MBJ7601961.1"/>
    <property type="molecule type" value="Genomic_DNA"/>
</dbReference>
<organism evidence="1 2">
    <name type="scientific">Candidatus Dormiibacter inghamiae</name>
    <dbReference type="NCBI Taxonomy" id="3127013"/>
    <lineage>
        <taxon>Bacteria</taxon>
        <taxon>Bacillati</taxon>
        <taxon>Candidatus Dormiibacterota</taxon>
        <taxon>Candidatus Dormibacteria</taxon>
        <taxon>Candidatus Dormibacterales</taxon>
        <taxon>Candidatus Dormibacteraceae</taxon>
        <taxon>Candidatus Dormiibacter</taxon>
    </lineage>
</organism>
<name>A0A934K5B5_9BACT</name>
<dbReference type="SUPFAM" id="SSF53613">
    <property type="entry name" value="Ribokinase-like"/>
    <property type="match status" value="1"/>
</dbReference>
<dbReference type="Proteomes" id="UP000620075">
    <property type="component" value="Unassembled WGS sequence"/>
</dbReference>
<dbReference type="RefSeq" id="WP_338176347.1">
    <property type="nucleotide sequence ID" value="NZ_JAEKNQ010000010.1"/>
</dbReference>
<comment type="caution">
    <text evidence="1">The sequence shown here is derived from an EMBL/GenBank/DDBJ whole genome shotgun (WGS) entry which is preliminary data.</text>
</comment>
<reference evidence="1 2" key="1">
    <citation type="submission" date="2020-10" db="EMBL/GenBank/DDBJ databases">
        <title>Ca. Dormibacterota MAGs.</title>
        <authorList>
            <person name="Montgomery K."/>
        </authorList>
    </citation>
    <scope>NUCLEOTIDE SEQUENCE [LARGE SCALE GENOMIC DNA]</scope>
    <source>
        <strain evidence="1">SC8811_S16_3</strain>
    </source>
</reference>
<evidence type="ECO:0000313" key="1">
    <source>
        <dbReference type="EMBL" id="MBJ7601961.1"/>
    </source>
</evidence>
<dbReference type="InterPro" id="IPR029056">
    <property type="entry name" value="Ribokinase-like"/>
</dbReference>
<proteinExistence type="predicted"/>